<dbReference type="Pfam" id="PF08241">
    <property type="entry name" value="Methyltransf_11"/>
    <property type="match status" value="1"/>
</dbReference>
<reference evidence="3" key="1">
    <citation type="submission" date="2025-08" db="UniProtKB">
        <authorList>
            <consortium name="RefSeq"/>
        </authorList>
    </citation>
    <scope>IDENTIFICATION</scope>
    <source>
        <strain evidence="3">USDA-PBARC FA_bdor</strain>
        <tissue evidence="3">Whole organism</tissue>
    </source>
</reference>
<dbReference type="RefSeq" id="XP_011300450.1">
    <property type="nucleotide sequence ID" value="XM_011302148.1"/>
</dbReference>
<dbReference type="SUPFAM" id="SSF53335">
    <property type="entry name" value="S-adenosyl-L-methionine-dependent methyltransferases"/>
    <property type="match status" value="1"/>
</dbReference>
<name>A0A9R1T0H0_9HYME</name>
<protein>
    <recommendedName>
        <fullName evidence="1">Methyltransferase type 11 domain-containing protein</fullName>
    </recommendedName>
</protein>
<dbReference type="CTD" id="34977"/>
<dbReference type="InterPro" id="IPR029063">
    <property type="entry name" value="SAM-dependent_MTases_sf"/>
</dbReference>
<evidence type="ECO:0000259" key="1">
    <source>
        <dbReference type="Pfam" id="PF08241"/>
    </source>
</evidence>
<dbReference type="GeneID" id="105264930"/>
<dbReference type="PANTHER" id="PTHR43861">
    <property type="entry name" value="TRANS-ACONITATE 2-METHYLTRANSFERASE-RELATED"/>
    <property type="match status" value="1"/>
</dbReference>
<dbReference type="CDD" id="cd02440">
    <property type="entry name" value="AdoMet_MTases"/>
    <property type="match status" value="1"/>
</dbReference>
<dbReference type="Proteomes" id="UP000694866">
    <property type="component" value="Unplaced"/>
</dbReference>
<dbReference type="KEGG" id="fas:105264930"/>
<keyword evidence="2" id="KW-1185">Reference proteome</keyword>
<dbReference type="Gene3D" id="3.40.50.150">
    <property type="entry name" value="Vaccinia Virus protein VP39"/>
    <property type="match status" value="1"/>
</dbReference>
<organism evidence="2 3">
    <name type="scientific">Fopius arisanus</name>
    <dbReference type="NCBI Taxonomy" id="64838"/>
    <lineage>
        <taxon>Eukaryota</taxon>
        <taxon>Metazoa</taxon>
        <taxon>Ecdysozoa</taxon>
        <taxon>Arthropoda</taxon>
        <taxon>Hexapoda</taxon>
        <taxon>Insecta</taxon>
        <taxon>Pterygota</taxon>
        <taxon>Neoptera</taxon>
        <taxon>Endopterygota</taxon>
        <taxon>Hymenoptera</taxon>
        <taxon>Apocrita</taxon>
        <taxon>Ichneumonoidea</taxon>
        <taxon>Braconidae</taxon>
        <taxon>Opiinae</taxon>
        <taxon>Fopius</taxon>
    </lineage>
</organism>
<dbReference type="GO" id="GO:0008757">
    <property type="term" value="F:S-adenosylmethionine-dependent methyltransferase activity"/>
    <property type="evidence" value="ECO:0007669"/>
    <property type="project" value="InterPro"/>
</dbReference>
<evidence type="ECO:0000313" key="2">
    <source>
        <dbReference type="Proteomes" id="UP000694866"/>
    </source>
</evidence>
<dbReference type="InterPro" id="IPR013216">
    <property type="entry name" value="Methyltransf_11"/>
</dbReference>
<dbReference type="AlphaFoldDB" id="A0A9R1T0H0"/>
<sequence>MNSTEKYTKASDMQRRDASEVIEEFSDEIGKMQGKCIDIGCGPGNVTKELILPKLGCNATIVGADISEEMLNFARKNYGNEERMSFIHMDIESKDFSKEQTVYYDNALSFYCLHWCQNMRRTVENIYKLLRPGGRGLVMFLSYNNGFDAYMKLQRNPRYQPYMQDVGKYIPPYHSCPNPRATMKKTLEEVGFEVLHCSNREKTFVFESLEILQNHILAVNPFFNRIPDDLKDEYKEEVTKEITKNKILFESNNGESSSYSVLDRYGLLIAYFRKPNNAH</sequence>
<proteinExistence type="predicted"/>
<evidence type="ECO:0000313" key="3">
    <source>
        <dbReference type="RefSeq" id="XP_011300450.1"/>
    </source>
</evidence>
<feature type="domain" description="Methyltransferase type 11" evidence="1">
    <location>
        <begin position="37"/>
        <end position="135"/>
    </location>
</feature>
<dbReference type="PANTHER" id="PTHR43861:SF1">
    <property type="entry name" value="TRANS-ACONITATE 2-METHYLTRANSFERASE"/>
    <property type="match status" value="1"/>
</dbReference>
<accession>A0A9R1T0H0</accession>
<gene>
    <name evidence="3" type="primary">LOC105264930</name>
</gene>
<dbReference type="OrthoDB" id="8123129at2759"/>